<organism evidence="1 2">
    <name type="scientific">Paxillus rubicundulus Ve08.2h10</name>
    <dbReference type="NCBI Taxonomy" id="930991"/>
    <lineage>
        <taxon>Eukaryota</taxon>
        <taxon>Fungi</taxon>
        <taxon>Dikarya</taxon>
        <taxon>Basidiomycota</taxon>
        <taxon>Agaricomycotina</taxon>
        <taxon>Agaricomycetes</taxon>
        <taxon>Agaricomycetidae</taxon>
        <taxon>Boletales</taxon>
        <taxon>Paxilineae</taxon>
        <taxon>Paxillaceae</taxon>
        <taxon>Paxillus</taxon>
    </lineage>
</organism>
<keyword evidence="2" id="KW-1185">Reference proteome</keyword>
<dbReference type="EMBL" id="KN824970">
    <property type="protein sequence ID" value="KIK96758.1"/>
    <property type="molecule type" value="Genomic_DNA"/>
</dbReference>
<name>A0A0D0DSX9_9AGAM</name>
<reference evidence="1 2" key="1">
    <citation type="submission" date="2014-04" db="EMBL/GenBank/DDBJ databases">
        <authorList>
            <consortium name="DOE Joint Genome Institute"/>
            <person name="Kuo A."/>
            <person name="Kohler A."/>
            <person name="Jargeat P."/>
            <person name="Nagy L.G."/>
            <person name="Floudas D."/>
            <person name="Copeland A."/>
            <person name="Barry K.W."/>
            <person name="Cichocki N."/>
            <person name="Veneault-Fourrey C."/>
            <person name="LaButti K."/>
            <person name="Lindquist E.A."/>
            <person name="Lipzen A."/>
            <person name="Lundell T."/>
            <person name="Morin E."/>
            <person name="Murat C."/>
            <person name="Sun H."/>
            <person name="Tunlid A."/>
            <person name="Henrissat B."/>
            <person name="Grigoriev I.V."/>
            <person name="Hibbett D.S."/>
            <person name="Martin F."/>
            <person name="Nordberg H.P."/>
            <person name="Cantor M.N."/>
            <person name="Hua S.X."/>
        </authorList>
    </citation>
    <scope>NUCLEOTIDE SEQUENCE [LARGE SCALE GENOMIC DNA]</scope>
    <source>
        <strain evidence="1 2">Ve08.2h10</strain>
    </source>
</reference>
<sequence>MKENKYIKEIIGMRCNLILRQRLVSCVSVTAGTTLCSVRSSLPYVSFFCGGTSKST</sequence>
<reference evidence="2" key="2">
    <citation type="submission" date="2015-01" db="EMBL/GenBank/DDBJ databases">
        <title>Evolutionary Origins and Diversification of the Mycorrhizal Mutualists.</title>
        <authorList>
            <consortium name="DOE Joint Genome Institute"/>
            <consortium name="Mycorrhizal Genomics Consortium"/>
            <person name="Kohler A."/>
            <person name="Kuo A."/>
            <person name="Nagy L.G."/>
            <person name="Floudas D."/>
            <person name="Copeland A."/>
            <person name="Barry K.W."/>
            <person name="Cichocki N."/>
            <person name="Veneault-Fourrey C."/>
            <person name="LaButti K."/>
            <person name="Lindquist E.A."/>
            <person name="Lipzen A."/>
            <person name="Lundell T."/>
            <person name="Morin E."/>
            <person name="Murat C."/>
            <person name="Riley R."/>
            <person name="Ohm R."/>
            <person name="Sun H."/>
            <person name="Tunlid A."/>
            <person name="Henrissat B."/>
            <person name="Grigoriev I.V."/>
            <person name="Hibbett D.S."/>
            <person name="Martin F."/>
        </authorList>
    </citation>
    <scope>NUCLEOTIDE SEQUENCE [LARGE SCALE GENOMIC DNA]</scope>
    <source>
        <strain evidence="2">Ve08.2h10</strain>
    </source>
</reference>
<protein>
    <submittedName>
        <fullName evidence="1">Uncharacterized protein</fullName>
    </submittedName>
</protein>
<dbReference type="AlphaFoldDB" id="A0A0D0DSX9"/>
<accession>A0A0D0DSX9</accession>
<gene>
    <name evidence="1" type="ORF">PAXRUDRAFT_282230</name>
</gene>
<dbReference type="Proteomes" id="UP000054538">
    <property type="component" value="Unassembled WGS sequence"/>
</dbReference>
<dbReference type="HOGENOM" id="CLU_3014811_0_0_1"/>
<dbReference type="InParanoid" id="A0A0D0DSX9"/>
<evidence type="ECO:0000313" key="1">
    <source>
        <dbReference type="EMBL" id="KIK96758.1"/>
    </source>
</evidence>
<evidence type="ECO:0000313" key="2">
    <source>
        <dbReference type="Proteomes" id="UP000054538"/>
    </source>
</evidence>
<proteinExistence type="predicted"/>